<evidence type="ECO:0000313" key="1">
    <source>
        <dbReference type="EMBL" id="MDP9648713.1"/>
    </source>
</evidence>
<dbReference type="Proteomes" id="UP001229486">
    <property type="component" value="Unassembled WGS sequence"/>
</dbReference>
<evidence type="ECO:0000313" key="2">
    <source>
        <dbReference type="Proteomes" id="UP001229486"/>
    </source>
</evidence>
<reference evidence="1" key="1">
    <citation type="submission" date="2023-07" db="EMBL/GenBank/DDBJ databases">
        <title>Sorghum-associated microbial communities from plants grown in Nebraska, USA.</title>
        <authorList>
            <person name="Schachtman D."/>
        </authorList>
    </citation>
    <scope>NUCLEOTIDE SEQUENCE</scope>
    <source>
        <strain evidence="1">DS1061</strain>
    </source>
</reference>
<comment type="caution">
    <text evidence="1">The sequence shown here is derived from an EMBL/GenBank/DDBJ whole genome shotgun (WGS) entry which is preliminary data.</text>
</comment>
<dbReference type="AlphaFoldDB" id="A0AB73IF97"/>
<dbReference type="EMBL" id="JAURTK010000005">
    <property type="protein sequence ID" value="MDP9648713.1"/>
    <property type="molecule type" value="Genomic_DNA"/>
</dbReference>
<proteinExistence type="predicted"/>
<name>A0AB73IF97_9BURK</name>
<protein>
    <submittedName>
        <fullName evidence="1">Uncharacterized protein</fullName>
    </submittedName>
</protein>
<organism evidence="1 2">
    <name type="scientific">Paraburkholderia caledonica</name>
    <dbReference type="NCBI Taxonomy" id="134536"/>
    <lineage>
        <taxon>Bacteria</taxon>
        <taxon>Pseudomonadati</taxon>
        <taxon>Pseudomonadota</taxon>
        <taxon>Betaproteobacteria</taxon>
        <taxon>Burkholderiales</taxon>
        <taxon>Burkholderiaceae</taxon>
        <taxon>Paraburkholderia</taxon>
    </lineage>
</organism>
<gene>
    <name evidence="1" type="ORF">J2793_004179</name>
</gene>
<sequence>MRNGSICLSDVAARATHIELACTRCERRGRYRLEGLIRQFGPDLGIPDLAEQIAPCPNRNSSNFNVRCDVFYPGLGALMRGEKEE</sequence>
<accession>A0AB73IF97</accession>